<evidence type="ECO:0000313" key="2">
    <source>
        <dbReference type="Proteomes" id="UP000309128"/>
    </source>
</evidence>
<accession>A0A5S4FHA7</accession>
<dbReference type="Proteomes" id="UP000309128">
    <property type="component" value="Unassembled WGS sequence"/>
</dbReference>
<keyword evidence="2" id="KW-1185">Reference proteome</keyword>
<name>A0A5S4FHA7_9ACTN</name>
<sequence length="74" mass="7845">MSCGDLNILGLGVSRAEVTEATAGLAREAAQLLGPVRERSPRAAAYLRRQLGFHSGFHGIPDPGHPAFSRCRSS</sequence>
<dbReference type="OrthoDB" id="3398195at2"/>
<dbReference type="AlphaFoldDB" id="A0A5S4FHA7"/>
<proteinExistence type="predicted"/>
<protein>
    <submittedName>
        <fullName evidence="1">Uncharacterized protein</fullName>
    </submittedName>
</protein>
<dbReference type="EMBL" id="VCKY01000067">
    <property type="protein sequence ID" value="TMR19073.1"/>
    <property type="molecule type" value="Genomic_DNA"/>
</dbReference>
<reference evidence="1 2" key="1">
    <citation type="submission" date="2019-05" db="EMBL/GenBank/DDBJ databases">
        <title>Draft genome sequence of Nonomuraea turkmeniaca DSM 43926.</title>
        <authorList>
            <person name="Saricaoglu S."/>
            <person name="Isik K."/>
        </authorList>
    </citation>
    <scope>NUCLEOTIDE SEQUENCE [LARGE SCALE GENOMIC DNA]</scope>
    <source>
        <strain evidence="1 2">DSM 43926</strain>
    </source>
</reference>
<gene>
    <name evidence="1" type="ORF">ETD86_20770</name>
</gene>
<evidence type="ECO:0000313" key="1">
    <source>
        <dbReference type="EMBL" id="TMR19073.1"/>
    </source>
</evidence>
<organism evidence="1 2">
    <name type="scientific">Nonomuraea turkmeniaca</name>
    <dbReference type="NCBI Taxonomy" id="103838"/>
    <lineage>
        <taxon>Bacteria</taxon>
        <taxon>Bacillati</taxon>
        <taxon>Actinomycetota</taxon>
        <taxon>Actinomycetes</taxon>
        <taxon>Streptosporangiales</taxon>
        <taxon>Streptosporangiaceae</taxon>
        <taxon>Nonomuraea</taxon>
    </lineage>
</organism>
<dbReference type="RefSeq" id="WP_138667812.1">
    <property type="nucleotide sequence ID" value="NZ_VCKY01000067.1"/>
</dbReference>
<comment type="caution">
    <text evidence="1">The sequence shown here is derived from an EMBL/GenBank/DDBJ whole genome shotgun (WGS) entry which is preliminary data.</text>
</comment>